<dbReference type="Gene3D" id="2.60.40.1890">
    <property type="entry name" value="PCu(A)C copper chaperone"/>
    <property type="match status" value="1"/>
</dbReference>
<sequence length="166" mass="17184">MRRALACGVVAGLLLSGCTSQDGHHDESMAATVTFTEQWVSASDTGMVGVFGNLTNTGHHDARIVGGESPAAGRVEVHEVVADGDGKSMRPKAGGIAVPAGGSHQLAPGGDHLMLMDLREPMQPGVDVALTVFFDDGSALPVTAQVRDFPGADEEYHPAASPHHHD</sequence>
<dbReference type="SUPFAM" id="SSF110087">
    <property type="entry name" value="DR1885-like metal-binding protein"/>
    <property type="match status" value="1"/>
</dbReference>
<keyword evidence="2" id="KW-1185">Reference proteome</keyword>
<organism evidence="1 2">
    <name type="scientific">[Mycobacterium] manitobense</name>
    <dbReference type="NCBI Taxonomy" id="190147"/>
    <lineage>
        <taxon>Bacteria</taxon>
        <taxon>Bacillati</taxon>
        <taxon>Actinomycetota</taxon>
        <taxon>Actinomycetes</taxon>
        <taxon>Mycobacteriales</taxon>
        <taxon>Mycobacteriaceae</taxon>
        <taxon>Mycolicibacterium</taxon>
    </lineage>
</organism>
<gene>
    <name evidence="1" type="ORF">H7I41_06665</name>
</gene>
<proteinExistence type="predicted"/>
<comment type="caution">
    <text evidence="1">The sequence shown here is derived from an EMBL/GenBank/DDBJ whole genome shotgun (WGS) entry which is preliminary data.</text>
</comment>
<protein>
    <submittedName>
        <fullName evidence="1">Copper chaperone PCu(A)C</fullName>
    </submittedName>
</protein>
<dbReference type="InterPro" id="IPR007410">
    <property type="entry name" value="LpqE-like"/>
</dbReference>
<evidence type="ECO:0000313" key="1">
    <source>
        <dbReference type="EMBL" id="MCV7169602.1"/>
    </source>
</evidence>
<name>A0A9X2YN47_9MYCO</name>
<reference evidence="1" key="2">
    <citation type="journal article" date="2022" name="BMC Genomics">
        <title>Comparative genome analysis of mycobacteria focusing on tRNA and non-coding RNA.</title>
        <authorList>
            <person name="Behra P.R.K."/>
            <person name="Pettersson B.M.F."/>
            <person name="Ramesh M."/>
            <person name="Das S."/>
            <person name="Dasgupta S."/>
            <person name="Kirsebom L.A."/>
        </authorList>
    </citation>
    <scope>NUCLEOTIDE SEQUENCE</scope>
    <source>
        <strain evidence="1">DSM 44615</strain>
    </source>
</reference>
<reference evidence="1" key="1">
    <citation type="submission" date="2020-07" db="EMBL/GenBank/DDBJ databases">
        <authorList>
            <person name="Pettersson B.M.F."/>
            <person name="Behra P.R.K."/>
            <person name="Ramesh M."/>
            <person name="Das S."/>
            <person name="Dasgupta S."/>
            <person name="Kirsebom L.A."/>
        </authorList>
    </citation>
    <scope>NUCLEOTIDE SEQUENCE</scope>
    <source>
        <strain evidence="1">DSM 44615</strain>
    </source>
</reference>
<dbReference type="PANTHER" id="PTHR36302">
    <property type="entry name" value="BLR7088 PROTEIN"/>
    <property type="match status" value="1"/>
</dbReference>
<dbReference type="PROSITE" id="PS51257">
    <property type="entry name" value="PROKAR_LIPOPROTEIN"/>
    <property type="match status" value="1"/>
</dbReference>
<evidence type="ECO:0000313" key="2">
    <source>
        <dbReference type="Proteomes" id="UP001140293"/>
    </source>
</evidence>
<dbReference type="RefSeq" id="WP_264011793.1">
    <property type="nucleotide sequence ID" value="NZ_JACKSJ010000051.1"/>
</dbReference>
<dbReference type="PANTHER" id="PTHR36302:SF1">
    <property type="entry name" value="COPPER CHAPERONE PCU(A)C"/>
    <property type="match status" value="1"/>
</dbReference>
<dbReference type="InterPro" id="IPR058248">
    <property type="entry name" value="Lxx211020-like"/>
</dbReference>
<dbReference type="EMBL" id="JACKSJ010000051">
    <property type="protein sequence ID" value="MCV7169602.1"/>
    <property type="molecule type" value="Genomic_DNA"/>
</dbReference>
<dbReference type="Pfam" id="PF04314">
    <property type="entry name" value="PCuAC"/>
    <property type="match status" value="1"/>
</dbReference>
<dbReference type="Proteomes" id="UP001140293">
    <property type="component" value="Unassembled WGS sequence"/>
</dbReference>
<accession>A0A9X2YN47</accession>
<dbReference type="AlphaFoldDB" id="A0A9X2YN47"/>
<dbReference type="InterPro" id="IPR036182">
    <property type="entry name" value="PCuAC_sf"/>
</dbReference>